<feature type="region of interest" description="Disordered" evidence="1">
    <location>
        <begin position="365"/>
        <end position="419"/>
    </location>
</feature>
<dbReference type="AlphaFoldDB" id="A0A919CUP0"/>
<accession>A0A919CUP0</accession>
<feature type="compositionally biased region" description="Low complexity" evidence="1">
    <location>
        <begin position="388"/>
        <end position="419"/>
    </location>
</feature>
<gene>
    <name evidence="2" type="ORF">GCM10010508_20260</name>
</gene>
<dbReference type="Proteomes" id="UP000608955">
    <property type="component" value="Unassembled WGS sequence"/>
</dbReference>
<evidence type="ECO:0000313" key="2">
    <source>
        <dbReference type="EMBL" id="GHD87578.1"/>
    </source>
</evidence>
<protein>
    <submittedName>
        <fullName evidence="2">Uncharacterized protein</fullName>
    </submittedName>
</protein>
<dbReference type="EMBL" id="BMVF01000004">
    <property type="protein sequence ID" value="GHD87578.1"/>
    <property type="molecule type" value="Genomic_DNA"/>
</dbReference>
<keyword evidence="3" id="KW-1185">Reference proteome</keyword>
<name>A0A919CUP0_9ACTN</name>
<comment type="caution">
    <text evidence="2">The sequence shown here is derived from an EMBL/GenBank/DDBJ whole genome shotgun (WGS) entry which is preliminary data.</text>
</comment>
<reference evidence="2" key="1">
    <citation type="journal article" date="2014" name="Int. J. Syst. Evol. Microbiol.">
        <title>Complete genome sequence of Corynebacterium casei LMG S-19264T (=DSM 44701T), isolated from a smear-ripened cheese.</title>
        <authorList>
            <consortium name="US DOE Joint Genome Institute (JGI-PGF)"/>
            <person name="Walter F."/>
            <person name="Albersmeier A."/>
            <person name="Kalinowski J."/>
            <person name="Ruckert C."/>
        </authorList>
    </citation>
    <scope>NUCLEOTIDE SEQUENCE</scope>
    <source>
        <strain evidence="2">JCM 4654</strain>
    </source>
</reference>
<evidence type="ECO:0000313" key="3">
    <source>
        <dbReference type="Proteomes" id="UP000608955"/>
    </source>
</evidence>
<evidence type="ECO:0000256" key="1">
    <source>
        <dbReference type="SAM" id="MobiDB-lite"/>
    </source>
</evidence>
<feature type="region of interest" description="Disordered" evidence="1">
    <location>
        <begin position="1"/>
        <end position="21"/>
    </location>
</feature>
<organism evidence="2 3">
    <name type="scientific">Streptomyces naganishii JCM 4654</name>
    <dbReference type="NCBI Taxonomy" id="1306179"/>
    <lineage>
        <taxon>Bacteria</taxon>
        <taxon>Bacillati</taxon>
        <taxon>Actinomycetota</taxon>
        <taxon>Actinomycetes</taxon>
        <taxon>Kitasatosporales</taxon>
        <taxon>Streptomycetaceae</taxon>
        <taxon>Streptomyces</taxon>
    </lineage>
</organism>
<proteinExistence type="predicted"/>
<sequence length="419" mass="44966">MSNSPASRTTIPPTVWPARGRHAGPAAEDAVRRRLAGLQAAGVLHSHVEPDDVDPAQGHVFEARWVVPDEVTVRARLALFPPAGPGEDREWVLVAEAERPWEPHWPSPATMFWPPEPDAGWDREAVTGLPLGDVSHLPDDDKDLRRVLRHALRDTWAVHVVVHEAMTPDERGRPALVRLLPEGLRHRVVEHRAAPHRLRAVNWVLDDFGTRVPRGGAVVLPGSPPPAGHDAREFSVRSVFLDGSEPTELLDAVTRFAALPRPLPPGAGDALNALREQWHLRTLEEELARAREFVTMYSEALDAMTKSRDLYRDAAERAHEALAAYQEAGAGRIPPARRRARAATGSPFQQLARGLERLRGTALSLRPGAGPLTADTEGTAAAGGKGPGSAEPAAAGGPAPEAPEAPAAGDPAARSSGDG</sequence>
<feature type="compositionally biased region" description="Polar residues" evidence="1">
    <location>
        <begin position="1"/>
        <end position="12"/>
    </location>
</feature>
<dbReference type="RefSeq" id="WP_229865173.1">
    <property type="nucleotide sequence ID" value="NZ_BMVF01000004.1"/>
</dbReference>
<reference evidence="2" key="2">
    <citation type="submission" date="2020-09" db="EMBL/GenBank/DDBJ databases">
        <authorList>
            <person name="Sun Q."/>
            <person name="Ohkuma M."/>
        </authorList>
    </citation>
    <scope>NUCLEOTIDE SEQUENCE</scope>
    <source>
        <strain evidence="2">JCM 4654</strain>
    </source>
</reference>